<dbReference type="Pfam" id="PF08713">
    <property type="entry name" value="DNA_alkylation"/>
    <property type="match status" value="1"/>
</dbReference>
<protein>
    <submittedName>
        <fullName evidence="1">DNA alkylation repair protein</fullName>
    </submittedName>
</protein>
<gene>
    <name evidence="1" type="ORF">COW82_00270</name>
</gene>
<comment type="caution">
    <text evidence="1">The sequence shown here is derived from an EMBL/GenBank/DDBJ whole genome shotgun (WGS) entry which is preliminary data.</text>
</comment>
<evidence type="ECO:0000313" key="2">
    <source>
        <dbReference type="Proteomes" id="UP000231276"/>
    </source>
</evidence>
<name>A0A2H0DYW5_9BACT</name>
<dbReference type="SUPFAM" id="SSF48371">
    <property type="entry name" value="ARM repeat"/>
    <property type="match status" value="1"/>
</dbReference>
<dbReference type="InterPro" id="IPR014825">
    <property type="entry name" value="DNA_alkylation"/>
</dbReference>
<dbReference type="PANTHER" id="PTHR34070">
    <property type="entry name" value="ARMADILLO-TYPE FOLD"/>
    <property type="match status" value="1"/>
</dbReference>
<accession>A0A2H0DYW5</accession>
<evidence type="ECO:0000313" key="1">
    <source>
        <dbReference type="EMBL" id="PIP86780.1"/>
    </source>
</evidence>
<sequence length="242" mass="28706">MNLNQANLKKEIKSLSDKKIAESNLRFFKTGKGEYGEGDKFLGLSMAKQRSLAKKYKNLSFAEVKKFLDSKFHEERMIGLLVLVFKYEDKETRRPEKKKIFDFYIKNKKAANNWDLVDTSAPNIVGCYLKDKKERKILYKMVNSKNLWDKRIAVLATYGFIKERDLEDIIKMSSILLQDQNDLIHKAVGWMLREAGKKDIKILEKFLNKHGHQMPRTMLRYAIEKFPERKRQHYLHLREKRA</sequence>
<dbReference type="Gene3D" id="1.25.10.90">
    <property type="match status" value="1"/>
</dbReference>
<dbReference type="Proteomes" id="UP000231276">
    <property type="component" value="Unassembled WGS sequence"/>
</dbReference>
<dbReference type="EMBL" id="PCTS01000004">
    <property type="protein sequence ID" value="PIP86780.1"/>
    <property type="molecule type" value="Genomic_DNA"/>
</dbReference>
<organism evidence="1 2">
    <name type="scientific">Candidatus Campbellbacteria bacterium CG22_combo_CG10-13_8_21_14_all_43_18</name>
    <dbReference type="NCBI Taxonomy" id="1974530"/>
    <lineage>
        <taxon>Bacteria</taxon>
        <taxon>Candidatus Campbelliibacteriota</taxon>
    </lineage>
</organism>
<dbReference type="AlphaFoldDB" id="A0A2H0DYW5"/>
<proteinExistence type="predicted"/>
<reference evidence="1 2" key="1">
    <citation type="submission" date="2017-09" db="EMBL/GenBank/DDBJ databases">
        <title>Depth-based differentiation of microbial function through sediment-hosted aquifers and enrichment of novel symbionts in the deep terrestrial subsurface.</title>
        <authorList>
            <person name="Probst A.J."/>
            <person name="Ladd B."/>
            <person name="Jarett J.K."/>
            <person name="Geller-Mcgrath D.E."/>
            <person name="Sieber C.M."/>
            <person name="Emerson J.B."/>
            <person name="Anantharaman K."/>
            <person name="Thomas B.C."/>
            <person name="Malmstrom R."/>
            <person name="Stieglmeier M."/>
            <person name="Klingl A."/>
            <person name="Woyke T."/>
            <person name="Ryan C.M."/>
            <person name="Banfield J.F."/>
        </authorList>
    </citation>
    <scope>NUCLEOTIDE SEQUENCE [LARGE SCALE GENOMIC DNA]</scope>
    <source>
        <strain evidence="1">CG22_combo_CG10-13_8_21_14_all_43_18</strain>
    </source>
</reference>
<dbReference type="CDD" id="cd06561">
    <property type="entry name" value="AlkD_like"/>
    <property type="match status" value="1"/>
</dbReference>
<dbReference type="PANTHER" id="PTHR34070:SF1">
    <property type="entry name" value="DNA ALKYLATION REPAIR PROTEIN"/>
    <property type="match status" value="1"/>
</dbReference>
<dbReference type="InterPro" id="IPR016024">
    <property type="entry name" value="ARM-type_fold"/>
</dbReference>